<evidence type="ECO:0000313" key="1">
    <source>
        <dbReference type="EMBL" id="CAD2218349.1"/>
    </source>
</evidence>
<dbReference type="EMBL" id="LR877155">
    <property type="protein sequence ID" value="CAD2218349.1"/>
    <property type="molecule type" value="Genomic_DNA"/>
</dbReference>
<gene>
    <name evidence="1" type="ORF">ADEAN_000583700</name>
</gene>
<organism evidence="1 2">
    <name type="scientific">Angomonas deanei</name>
    <dbReference type="NCBI Taxonomy" id="59799"/>
    <lineage>
        <taxon>Eukaryota</taxon>
        <taxon>Discoba</taxon>
        <taxon>Euglenozoa</taxon>
        <taxon>Kinetoplastea</taxon>
        <taxon>Metakinetoplastina</taxon>
        <taxon>Trypanosomatida</taxon>
        <taxon>Trypanosomatidae</taxon>
        <taxon>Strigomonadinae</taxon>
        <taxon>Angomonas</taxon>
    </lineage>
</organism>
<protein>
    <submittedName>
        <fullName evidence="1">Uncharacterized protein</fullName>
    </submittedName>
</protein>
<reference evidence="1 2" key="1">
    <citation type="submission" date="2020-08" db="EMBL/GenBank/DDBJ databases">
        <authorList>
            <person name="Newling K."/>
            <person name="Davey J."/>
            <person name="Forrester S."/>
        </authorList>
    </citation>
    <scope>NUCLEOTIDE SEQUENCE [LARGE SCALE GENOMIC DNA]</scope>
    <source>
        <strain evidence="2">Crithidia deanei Carvalho (ATCC PRA-265)</strain>
    </source>
</reference>
<name>A0A7G2CFP3_9TRYP</name>
<evidence type="ECO:0000313" key="2">
    <source>
        <dbReference type="Proteomes" id="UP000515908"/>
    </source>
</evidence>
<keyword evidence="2" id="KW-1185">Reference proteome</keyword>
<dbReference type="Proteomes" id="UP000515908">
    <property type="component" value="Chromosome 11"/>
</dbReference>
<dbReference type="VEuPathDB" id="TriTrypDB:ADEAN_000583700"/>
<dbReference type="AlphaFoldDB" id="A0A7G2CFP3"/>
<sequence>MIYYTTIDTIVDVVSYISTALPDRVKLFIDDAHETVSVLLAGPYCVRINNQADTRNPCENTIVMRRFGQVLDSTVLPDGAVVSLVASGPVKTIRDIFSPNVELLHPAHSMDDSYTGTSRSEVDIEQIVKQILDEPQRRKYDMDDAVTAESENIYTQKDVYHYNWARSFDLFSEERNVIAYVTKELRLRQQHHRQFLLSILKACRGAPLLPSTMATLLSAQEAMLCLVSLRELQNIGSLSDVDAISKFTATYLLNDEKESRLLRSAAQLEAAQLIIRRSIVSIAKNIKEAREDDTFISNATAVEIFYSTPDHVVLLLLEIVKWYKEFLVSVVDLREKVLMTEALCGVVLIIIGTIQKSRSDLRSLADTSFWKGCWTNTGDDRSLGTLLNRLCILLCDGLQDFLTLPAMLSQRPVPATEQSHQHMLEHIVFIMDFILRNHSLLYQENQQSAFFSSFIRETLFRKVYIENADIGYPFGSPRANASSPLNKAIIGYCEEFSYAYLAKELISCFCLAEPVERPLDEVHQYEKLQYYCRKDPRVVELTFAYLLDAGRHFELVNLPSLLPSCEGVNDQLLRFLRSNAPHLEWLAQHDSFESILCQGRMAQPNLPYGTTALESKGRTLSVAWLSYASIPSCEPSRISSLLLETECVEAQNTFLRGCHCISDYREMIQSLLSLDSVDAWVKAARIGVLVEGSIGDDLCSQVLRRCTQQDGDVALQIRQDAMSEKEMATRLSATALGKVICACPRLRDHNNLHRLTLSFLSTEILKVMCDFVDYYFLTDNKYNSIR</sequence>
<proteinExistence type="predicted"/>
<accession>A0A7G2CFP3</accession>